<organism evidence="2 3">
    <name type="scientific">Haloferula helveola</name>
    <dbReference type="NCBI Taxonomy" id="490095"/>
    <lineage>
        <taxon>Bacteria</taxon>
        <taxon>Pseudomonadati</taxon>
        <taxon>Verrucomicrobiota</taxon>
        <taxon>Verrucomicrobiia</taxon>
        <taxon>Verrucomicrobiales</taxon>
        <taxon>Verrucomicrobiaceae</taxon>
        <taxon>Haloferula</taxon>
    </lineage>
</organism>
<reference evidence="2 3" key="1">
    <citation type="submission" date="2021-06" db="EMBL/GenBank/DDBJ databases">
        <title>Complete genome of Haloferula helveola possessing various polysaccharide degrading enzymes.</title>
        <authorList>
            <person name="Takami H."/>
            <person name="Huang C."/>
            <person name="Hamasaki K."/>
        </authorList>
    </citation>
    <scope>NUCLEOTIDE SEQUENCE [LARGE SCALE GENOMIC DNA]</scope>
    <source>
        <strain evidence="2 3">CN-1</strain>
    </source>
</reference>
<dbReference type="EMBL" id="AP024702">
    <property type="protein sequence ID" value="BCX46958.1"/>
    <property type="molecule type" value="Genomic_DNA"/>
</dbReference>
<name>A0ABN6H4Y4_9BACT</name>
<keyword evidence="1" id="KW-0472">Membrane</keyword>
<dbReference type="Proteomes" id="UP001374893">
    <property type="component" value="Chromosome"/>
</dbReference>
<keyword evidence="1" id="KW-0812">Transmembrane</keyword>
<accession>A0ABN6H4Y4</accession>
<keyword evidence="3" id="KW-1185">Reference proteome</keyword>
<proteinExistence type="predicted"/>
<evidence type="ECO:0000313" key="2">
    <source>
        <dbReference type="EMBL" id="BCX46958.1"/>
    </source>
</evidence>
<evidence type="ECO:0000256" key="1">
    <source>
        <dbReference type="SAM" id="Phobius"/>
    </source>
</evidence>
<gene>
    <name evidence="2" type="ORF">HAHE_08660</name>
</gene>
<protein>
    <submittedName>
        <fullName evidence="2">Uncharacterized protein</fullName>
    </submittedName>
</protein>
<feature type="transmembrane region" description="Helical" evidence="1">
    <location>
        <begin position="12"/>
        <end position="31"/>
    </location>
</feature>
<evidence type="ECO:0000313" key="3">
    <source>
        <dbReference type="Proteomes" id="UP001374893"/>
    </source>
</evidence>
<keyword evidence="1" id="KW-1133">Transmembrane helix</keyword>
<sequence length="167" mass="19071">MMNDAPDHLGRFLVLAVLIGWPVAMLLAWWMRRVCSRRLDRLGEASSEEMLSELESEYAPRPAIRIRTQTEYLPFLVECIREQVDSGLDDDKVRCLQERAEGSKPNEERVATFTVETAGTTDTLSIAWTRDESDRIDLRIRAAPRIIKALREHKKKVPRAKPVTPAG</sequence>
<dbReference type="RefSeq" id="WP_338688915.1">
    <property type="nucleotide sequence ID" value="NZ_AP024702.1"/>
</dbReference>